<gene>
    <name evidence="7" type="primary">LOC112295584</name>
    <name evidence="6" type="ORF">PHYPA_022889</name>
</gene>
<comment type="similarity">
    <text evidence="1">Belongs to the pseudouridine synthase TruD family.</text>
</comment>
<reference evidence="7" key="3">
    <citation type="submission" date="2020-12" db="UniProtKB">
        <authorList>
            <consortium name="EnsemblPlants"/>
        </authorList>
    </citation>
    <scope>IDENTIFICATION</scope>
</reference>
<dbReference type="EMBL" id="ABEU02000018">
    <property type="protein sequence ID" value="PNR34990.1"/>
    <property type="molecule type" value="Genomic_DNA"/>
</dbReference>
<dbReference type="GO" id="GO:0009982">
    <property type="term" value="F:pseudouridine synthase activity"/>
    <property type="evidence" value="ECO:0000318"/>
    <property type="project" value="GO_Central"/>
</dbReference>
<feature type="region of interest" description="Disordered" evidence="4">
    <location>
        <begin position="241"/>
        <end position="293"/>
    </location>
</feature>
<reference evidence="6 8" key="2">
    <citation type="journal article" date="2018" name="Plant J.">
        <title>The Physcomitrella patens chromosome-scale assembly reveals moss genome structure and evolution.</title>
        <authorList>
            <person name="Lang D."/>
            <person name="Ullrich K.K."/>
            <person name="Murat F."/>
            <person name="Fuchs J."/>
            <person name="Jenkins J."/>
            <person name="Haas F.B."/>
            <person name="Piednoel M."/>
            <person name="Gundlach H."/>
            <person name="Van Bel M."/>
            <person name="Meyberg R."/>
            <person name="Vives C."/>
            <person name="Morata J."/>
            <person name="Symeonidi A."/>
            <person name="Hiss M."/>
            <person name="Muchero W."/>
            <person name="Kamisugi Y."/>
            <person name="Saleh O."/>
            <person name="Blanc G."/>
            <person name="Decker E.L."/>
            <person name="van Gessel N."/>
            <person name="Grimwood J."/>
            <person name="Hayes R.D."/>
            <person name="Graham S.W."/>
            <person name="Gunter L.E."/>
            <person name="McDaniel S.F."/>
            <person name="Hoernstein S.N.W."/>
            <person name="Larsson A."/>
            <person name="Li F.W."/>
            <person name="Perroud P.F."/>
            <person name="Phillips J."/>
            <person name="Ranjan P."/>
            <person name="Rokshar D.S."/>
            <person name="Rothfels C.J."/>
            <person name="Schneider L."/>
            <person name="Shu S."/>
            <person name="Stevenson D.W."/>
            <person name="Thummler F."/>
            <person name="Tillich M."/>
            <person name="Villarreal Aguilar J.C."/>
            <person name="Widiez T."/>
            <person name="Wong G.K."/>
            <person name="Wymore A."/>
            <person name="Zhang Y."/>
            <person name="Zimmer A.D."/>
            <person name="Quatrano R.S."/>
            <person name="Mayer K.F.X."/>
            <person name="Goodstein D."/>
            <person name="Casacuberta J.M."/>
            <person name="Vandepoele K."/>
            <person name="Reski R."/>
            <person name="Cuming A.C."/>
            <person name="Tuskan G.A."/>
            <person name="Maumus F."/>
            <person name="Salse J."/>
            <person name="Schmutz J."/>
            <person name="Rensing S.A."/>
        </authorList>
    </citation>
    <scope>NUCLEOTIDE SEQUENCE [LARGE SCALE GENOMIC DNA]</scope>
    <source>
        <strain evidence="7 8">cv. Gransden 2004</strain>
    </source>
</reference>
<evidence type="ECO:0000256" key="4">
    <source>
        <dbReference type="SAM" id="MobiDB-lite"/>
    </source>
</evidence>
<name>A0A2K1J0E2_PHYPA</name>
<evidence type="ECO:0000256" key="3">
    <source>
        <dbReference type="ARBA" id="ARBA00023235"/>
    </source>
</evidence>
<evidence type="ECO:0000259" key="5">
    <source>
        <dbReference type="PROSITE" id="PS50984"/>
    </source>
</evidence>
<dbReference type="GO" id="GO:0009507">
    <property type="term" value="C:chloroplast"/>
    <property type="evidence" value="ECO:0007669"/>
    <property type="project" value="EnsemblPlants"/>
</dbReference>
<evidence type="ECO:0000313" key="6">
    <source>
        <dbReference type="EMBL" id="PNR34990.1"/>
    </source>
</evidence>
<dbReference type="RefSeq" id="XP_024403124.1">
    <property type="nucleotide sequence ID" value="XM_024547356.2"/>
</dbReference>
<dbReference type="Proteomes" id="UP000006727">
    <property type="component" value="Chromosome 18"/>
</dbReference>
<dbReference type="STRING" id="3218.A0A2K1J0E2"/>
<dbReference type="GeneID" id="112295584"/>
<dbReference type="GO" id="GO:0008033">
    <property type="term" value="P:tRNA processing"/>
    <property type="evidence" value="ECO:0007669"/>
    <property type="project" value="UniProtKB-KW"/>
</dbReference>
<dbReference type="Gramene" id="Pp3c18_8560V3.2">
    <property type="protein sequence ID" value="Pp3c18_8560V3.2"/>
    <property type="gene ID" value="Pp3c18_8560"/>
</dbReference>
<feature type="compositionally biased region" description="Basic and acidic residues" evidence="4">
    <location>
        <begin position="259"/>
        <end position="276"/>
    </location>
</feature>
<dbReference type="Gramene" id="Pp3c18_8560V3.1">
    <property type="protein sequence ID" value="Pp3c18_8560V3.1"/>
    <property type="gene ID" value="Pp3c18_8560"/>
</dbReference>
<dbReference type="CDD" id="cd02576">
    <property type="entry name" value="PseudoU_synth_ScPUS7"/>
    <property type="match status" value="1"/>
</dbReference>
<dbReference type="GO" id="GO:0003723">
    <property type="term" value="F:RNA binding"/>
    <property type="evidence" value="ECO:0007669"/>
    <property type="project" value="InterPro"/>
</dbReference>
<dbReference type="AlphaFoldDB" id="A0A2K1J0E2"/>
<dbReference type="FunCoup" id="A0A2K1J0E2">
    <property type="interactions" value="3687"/>
</dbReference>
<dbReference type="OrthoDB" id="447290at2759"/>
<dbReference type="GO" id="GO:0001522">
    <property type="term" value="P:pseudouridine synthesis"/>
    <property type="evidence" value="ECO:0000318"/>
    <property type="project" value="GO_Central"/>
</dbReference>
<evidence type="ECO:0000256" key="1">
    <source>
        <dbReference type="ARBA" id="ARBA00007953"/>
    </source>
</evidence>
<keyword evidence="2" id="KW-0819">tRNA processing</keyword>
<dbReference type="KEGG" id="ppp:112295584"/>
<dbReference type="SUPFAM" id="SSF55120">
    <property type="entry name" value="Pseudouridine synthase"/>
    <property type="match status" value="1"/>
</dbReference>
<dbReference type="NCBIfam" id="TIGR00094">
    <property type="entry name" value="tRNA_TruD_broad"/>
    <property type="match status" value="1"/>
</dbReference>
<protein>
    <recommendedName>
        <fullName evidence="5">TRUD domain-containing protein</fullName>
    </recommendedName>
</protein>
<dbReference type="FunFam" id="3.30.2350.20:FF:000006">
    <property type="entry name" value="Multisubstrate pseudouridine synthase 7"/>
    <property type="match status" value="1"/>
</dbReference>
<keyword evidence="3" id="KW-0413">Isomerase</keyword>
<feature type="domain" description="TRUD" evidence="5">
    <location>
        <begin position="414"/>
        <end position="671"/>
    </location>
</feature>
<dbReference type="PROSITE" id="PS50984">
    <property type="entry name" value="TRUD"/>
    <property type="match status" value="1"/>
</dbReference>
<dbReference type="PaxDb" id="3218-PP1S19_64V6.1"/>
<dbReference type="PIRSF" id="PIRSF037016">
    <property type="entry name" value="Pseudouridin_synth_euk_prd"/>
    <property type="match status" value="1"/>
</dbReference>
<evidence type="ECO:0000313" key="8">
    <source>
        <dbReference type="Proteomes" id="UP000006727"/>
    </source>
</evidence>
<organism evidence="6">
    <name type="scientific">Physcomitrium patens</name>
    <name type="common">Spreading-leaved earth moss</name>
    <name type="synonym">Physcomitrella patens</name>
    <dbReference type="NCBI Taxonomy" id="3218"/>
    <lineage>
        <taxon>Eukaryota</taxon>
        <taxon>Viridiplantae</taxon>
        <taxon>Streptophyta</taxon>
        <taxon>Embryophyta</taxon>
        <taxon>Bryophyta</taxon>
        <taxon>Bryophytina</taxon>
        <taxon>Bryopsida</taxon>
        <taxon>Funariidae</taxon>
        <taxon>Funariales</taxon>
        <taxon>Funariaceae</taxon>
        <taxon>Physcomitrium</taxon>
    </lineage>
</organism>
<dbReference type="GO" id="GO:0005634">
    <property type="term" value="C:nucleus"/>
    <property type="evidence" value="ECO:0000318"/>
    <property type="project" value="GO_Central"/>
</dbReference>
<dbReference type="InterPro" id="IPR042214">
    <property type="entry name" value="TruD_catalytic"/>
</dbReference>
<dbReference type="InterPro" id="IPR011760">
    <property type="entry name" value="PsdUridine_synth_TruD_insert"/>
</dbReference>
<keyword evidence="8" id="KW-1185">Reference proteome</keyword>
<dbReference type="InterPro" id="IPR001656">
    <property type="entry name" value="PsdUridine_synth_TruD"/>
</dbReference>
<dbReference type="InterPro" id="IPR020103">
    <property type="entry name" value="PsdUridine_synth_cat_dom_sf"/>
</dbReference>
<dbReference type="Pfam" id="PF01142">
    <property type="entry name" value="TruD"/>
    <property type="match status" value="1"/>
</dbReference>
<dbReference type="InterPro" id="IPR020119">
    <property type="entry name" value="PsdUridine_synth_TruD_CS"/>
</dbReference>
<dbReference type="PANTHER" id="PTHR13326">
    <property type="entry name" value="TRNA PSEUDOURIDINE SYNTHASE D"/>
    <property type="match status" value="1"/>
</dbReference>
<accession>A0A2K1J0E2</accession>
<dbReference type="EnsemblPlants" id="Pp3c18_8560V3.2">
    <property type="protein sequence ID" value="Pp3c18_8560V3.2"/>
    <property type="gene ID" value="Pp3c18_8560"/>
</dbReference>
<dbReference type="Gene3D" id="3.30.2350.20">
    <property type="entry name" value="TruD, catalytic domain"/>
    <property type="match status" value="2"/>
</dbReference>
<dbReference type="PROSITE" id="PS01268">
    <property type="entry name" value="UPF0024"/>
    <property type="match status" value="1"/>
</dbReference>
<evidence type="ECO:0000256" key="2">
    <source>
        <dbReference type="ARBA" id="ARBA00022694"/>
    </source>
</evidence>
<evidence type="ECO:0000313" key="7">
    <source>
        <dbReference type="EnsemblPlants" id="Pp3c18_8560V3.1"/>
    </source>
</evidence>
<dbReference type="EnsemblPlants" id="Pp3c18_8560V3.1">
    <property type="protein sequence ID" value="Pp3c18_8560V3.1"/>
    <property type="gene ID" value="Pp3c18_8560"/>
</dbReference>
<reference evidence="6 8" key="1">
    <citation type="journal article" date="2008" name="Science">
        <title>The Physcomitrella genome reveals evolutionary insights into the conquest of land by plants.</title>
        <authorList>
            <person name="Rensing S."/>
            <person name="Lang D."/>
            <person name="Zimmer A."/>
            <person name="Terry A."/>
            <person name="Salamov A."/>
            <person name="Shapiro H."/>
            <person name="Nishiyama T."/>
            <person name="Perroud P.-F."/>
            <person name="Lindquist E."/>
            <person name="Kamisugi Y."/>
            <person name="Tanahashi T."/>
            <person name="Sakakibara K."/>
            <person name="Fujita T."/>
            <person name="Oishi K."/>
            <person name="Shin-I T."/>
            <person name="Kuroki Y."/>
            <person name="Toyoda A."/>
            <person name="Suzuki Y."/>
            <person name="Hashimoto A."/>
            <person name="Yamaguchi K."/>
            <person name="Sugano A."/>
            <person name="Kohara Y."/>
            <person name="Fujiyama A."/>
            <person name="Anterola A."/>
            <person name="Aoki S."/>
            <person name="Ashton N."/>
            <person name="Barbazuk W.B."/>
            <person name="Barker E."/>
            <person name="Bennetzen J."/>
            <person name="Bezanilla M."/>
            <person name="Blankenship R."/>
            <person name="Cho S.H."/>
            <person name="Dutcher S."/>
            <person name="Estelle M."/>
            <person name="Fawcett J.A."/>
            <person name="Gundlach H."/>
            <person name="Hanada K."/>
            <person name="Heyl A."/>
            <person name="Hicks K.A."/>
            <person name="Hugh J."/>
            <person name="Lohr M."/>
            <person name="Mayer K."/>
            <person name="Melkozernov A."/>
            <person name="Murata T."/>
            <person name="Nelson D."/>
            <person name="Pils B."/>
            <person name="Prigge M."/>
            <person name="Reiss B."/>
            <person name="Renner T."/>
            <person name="Rombauts S."/>
            <person name="Rushton P."/>
            <person name="Sanderfoot A."/>
            <person name="Schween G."/>
            <person name="Shiu S.-H."/>
            <person name="Stueber K."/>
            <person name="Theodoulou F.L."/>
            <person name="Tu H."/>
            <person name="Van de Peer Y."/>
            <person name="Verrier P.J."/>
            <person name="Waters E."/>
            <person name="Wood A."/>
            <person name="Yang L."/>
            <person name="Cove D."/>
            <person name="Cuming A."/>
            <person name="Hasebe M."/>
            <person name="Lucas S."/>
            <person name="Mishler D.B."/>
            <person name="Reski R."/>
            <person name="Grigoriev I."/>
            <person name="Quatrano R.S."/>
            <person name="Boore J.L."/>
        </authorList>
    </citation>
    <scope>NUCLEOTIDE SEQUENCE [LARGE SCALE GENOMIC DNA]</scope>
    <source>
        <strain evidence="7 8">cv. Gransden 2004</strain>
    </source>
</reference>
<sequence>MQIFVGVASFAVRALHLHDHRNCFFKILQQGYAVRALGVQGKRGSITGSVLLEEETSVTVEALQILKNWRTKRAVFEMSTEENVGILSYANSLPGFRGILKQRFSDFIVNEVDLEGNVIHLSDLEAPLEERAKVVKVSEEGVADDEEEVNGEKQPKPLSDDYAADVLAFKEIAGESNAKVLEGLLVQIANSNDPVPPVLLAPDDDKNHRGMIHTFFKSRLTFITSDTVDGASATDKCIRLRHQPRNQGGGNRFQKRGREHGGRGRGWGRDSKRQKATEGGLEQPYDARDSDGWPSERPKFLRFHLYKENKDTQDSLTVIGRMLHVQPKNFGFAGTKDKRAITTQQVTVFKQSAAKMAALNQRLFGMRVGNFSYVDKALVLGMLSGNRFTITLRGVVAETDKSIENAVKGLGESGFINYFGLQRFGSGSIATHNVGAALIRGEWKAAAELILDPREEDQPEVKEAREYFKKTGNVDGALHKFPRYLTAERAILGSLKRDSKNYLQAICSIPRTLRLMYVHSYQSFLWNHAASYRAKTYGVDKVVEGDLVYDKDLQGTDEAPESKIVESSFNDSEVRAPEVLLDDVVEADVPAEASNKIKCLTKEDVASGKYNISDVLLPLPGGSSIFPANGTADVYHDLASKDSVDLQKSTHNVKEFALPLLPGAYRLFLQKPVNLEWKILKYSDPTKTLAETDLDRIQKVSEESTEDSKNKVENEQTAFQLSFTLPASCYATMALRELMKISTSVAFHKSLNDEPVVTAKATSA</sequence>
<proteinExistence type="inferred from homology"/>
<dbReference type="PANTHER" id="PTHR13326:SF21">
    <property type="entry name" value="PSEUDOURIDYLATE SYNTHASE PUS7L"/>
    <property type="match status" value="1"/>
</dbReference>